<keyword evidence="5" id="KW-1185">Reference proteome</keyword>
<sequence>MSQGQSYQKGVGLMSQGQSYQKGVGLMSQGQSYQKGVGLMSQGQSYQKGVGLMSQGQSYQKGVGLMSQGQSYQKGVGLMSQGQSYQKGVGLMSQGQSYQKGVGLMSQGQSYQKGVGLMSQGQSYQKGVGLMSQGQSYQKGVGLMSQGQSYQKGVGLMSQGQSYQKGVGLMSQGQSYQKGVGLMSQGQSYQKGVGLMSQGQSYQKGVGLMSQGQSYQKGVGLMSQGQSYQKGVGLMSQGQSYQKGVGLMSQGQSYQKGVGLMSQGQSYQKGVGLMSQGQSYQKGVGLMSQGQSYQKGVGLMSQGQSYQKGVGLMSQGQSYQKGVGLMSQGQSYQKGVGLMSQGQSYQKGVGLMSQGQSYQKGVGLMSQGQSYQKGVGLMSQGQSYQKGVGLMSQGQSYQKGVGLMSQGQSYQKGVGLMSQGQSYQKGVGLMSQGQSYQKGVGLMSQGQSYQKGVGLMSQGQSYQKGVGLMSQGQSYQKGVGLMSQGQSYQKGVGLMSQGQSYQKGVGLMSQGQSYQKGVGLMSQGQSYQKGVGLMSQGQSYQKGVGLMSQGQSYQKGVGLMSQGQSYQKGVGLMSQGQSYQKGVGLMSQGQSYQKGVGLMSQGQSYQKGVGLMSQGQSYQKGVGLMSQGQSYQKGVGLMSQGQSYQKGVGLMSQGQSYQKGVGLMSQGQSYLKGNEGIQVLSMAQIGKGPLLCLVDKNDAGPGPKAVMLILRAPVKVMMVSRMAVMGVSVPYLVFPPVDAPYKPPGFRDSRTYGDYGFEGPPGLEARTEGPAPDHDADGDVRPLGTGQQPTTPASAPSPMDVLITGMTQLQQVLLKQKTDMVDIEAKAVTELMKLPEYTAETGAIDFQDYLYLAEQQIATLAAGASDWWAQTLRVAQSAYAEYQTLSPVKRLSVSAVLTPELRDPKFQKLERKVASLVLASLPKGVRDDLIAYRVQGVHQILYRLMVIFQPGGAQDRAQLLKQLDVTESASSPGEAIISIRRWFRLLQRARDLGVTLPDESLQVKSLSMIVRRVAEQNSDFKFRLALARTELQVDIRPTPDNEDELSYGSYLTGNYDIDDNRGYRRRPRRLQLRLLWTPSIEMIQKQLDEVRRLKVLVVRGPREPTAAFDGAVSWYETRLKATTVDDGDRGDEGEALLDSGASHAFRPPISKDELLSSRKVGVSLATGEERSIPQNSGGTLLGESERDSTILPMGQLVTLLGCRVTWTPSKLTVVHPAHGRLQVKLRGHCPVLPVTQALSLISELEQKRMESFERTVQDLQLQVKTLKEKGLQGWSWESHLQALRTSGDRTHFAGFLHKNPVFSTVKAEVLLGVPEYIPREDRDGWNLLKGTPLPRAKRKALYQSDGWVVHLFSGDSKLEKVKSSKEVKVGFWADALTGNDVMFNVDLTDSKFMDVTQRDSIFRVLAWGALSGKIKSIIGGPPRQSYPTSVEGNATQQHSKEEQLIVKMMTLYYLAQEGRTALWHTGRLRTMVKPHVGFLIEHPRVNEGPLLSLFQMPLWKMFALDTMMGEVPCLVNERKVTLGGNLNLWHLRDEHLGGSGSAEMGSVWPVELIAHLAGGLRAWVGLRNHESLLSSLVRSSWVQDKEELNLHKFDVHDWKLHVQRDHLPYRRDCRECIERALGKPHRKQAHPTPCTLSIDTAGPFRVKGNGGYHYLLVGCYRHPKLKGTQPEDEKKPLPRAEEAVPGPDDGQDWIFEDSDGGEEELAGGAGPIDPGEPLQEEGNGDDVDKEVEALKELAAPVEFVSVYLSRPLRTRKKVEALKATQEMYIQLRSSGFPVNRLHMDRAREFQSGALEHWAAARDVELSRTQGSDPAQNGTAERAVGYVKMRMRILLAQAKELSGLSDDVIKTFWPMAADTAVAQQQSMALGRKFPSAARFGSRIYTKRKGYGTGGSFELKSKWIGGVYLGPARTVPGGHLVYTDEENLWFTTNVRQFEDRVVVPASDGSEERDLLPARRVKGKTSVVELASGAGLMPGVLPLEEADPLEKGESLKALAMLAESSGSEVEVGMEPLIHDGARLCELDGDYPTTTCTTTSFRQAKGLAGQFLREKRFSMEDCLSVLEAEQRNSSRRPKNSEVPRGRRMIRLQCTLRWEPTSEDLCTDVHSDRFNLRNSTNYVLTLGSFEGGGIWQQGTSDEFAKVSVESSQGEVLEGFVMPVKAKIVRVDPKRMHRTMPWIGGPKWTVIAHTIGHFGKLKEEEVEALRQLGFPIDGIGQGRLSSQPAGGELSQGAQAAVWHLRYSPVEADEEMLSRMWTRRVLDEEEQLARVVPEELVEEYEGVLEANAEAAQGLHHREEQRLPERLDDEQWLGLCRMTEAEEEMHGVETMLEELTEPLKVVFTVALDEVKQYAGRWSEAIHKEAKALLDAGALVPLTAEEQSRLERSGRLVVLPAKGVFTVKPPELERLLDENGDPYPKGSPRFVKRKARLVICGNFQGRQAKEDSYAGGCQIDSLRTMLVLAAAKGWSIASTDIRNAFILAPIKEEDEDDDDTVYGLFPPRIFQRVVVPYCYQLWRVDRALYGFRRSPRLWSKFRDRRLRAARVPHGEGFLILRQCKADENVWAIVYQEPDKQEEVKGYMNIYVDDVLYVGIPEVILVLQQWLTSEWKASDLTWASESEIIRFLGLEVGLYQGGVKIGQQAYVDELIRHHKLQDTRGYGTPCPQEWLLGECEDVEVEYTAEQLRKAQVLTGELLWLSGRSRPDLMHSVATMSCLCIKNPELVERIGYRVLGYLKATAEVCLWYKPDLSVEEVLGYSDASFAPQGARSVGCSVACFLNCPVSWRCGRQSLVALSVAEAELIEAVNCVQMMLGLAAFADELWAKKTRHCLRVDNQAAVGLTTEAAGTWKTRHLRVRSFALREAVRLEELAIRHVPGVSQLGDLGTKCFHRPRLEQLRELWGLRSERDKGPETAAEPTAVEPSRPTTTAMNGMAGVLARLTLIIGWLVDASAARETETHPALELNFAWELYGMIILAIISAIGLWELAKWILMRCCGGWSEGFILDGDLYAFVFRVGHYPDPNVYEVMHAQDAMTTPQHAGPVLEGETLGPAYQGPVRADEQPAPVLPNGVPPPVRRTMSDMVEMEYRSPRYGDEDHGDEAGDGTWRCEKGDGGMDAASAAVIPTASTAGSRN</sequence>
<dbReference type="InterPro" id="IPR013103">
    <property type="entry name" value="RVT_2"/>
</dbReference>
<organism evidence="4 5">
    <name type="scientific">Symbiodinium microadriaticum</name>
    <name type="common">Dinoflagellate</name>
    <name type="synonym">Zooxanthella microadriatica</name>
    <dbReference type="NCBI Taxonomy" id="2951"/>
    <lineage>
        <taxon>Eukaryota</taxon>
        <taxon>Sar</taxon>
        <taxon>Alveolata</taxon>
        <taxon>Dinophyceae</taxon>
        <taxon>Suessiales</taxon>
        <taxon>Symbiodiniaceae</taxon>
        <taxon>Symbiodinium</taxon>
    </lineage>
</organism>
<feature type="region of interest" description="Disordered" evidence="2">
    <location>
        <begin position="1666"/>
        <end position="1724"/>
    </location>
</feature>
<dbReference type="Gene3D" id="3.30.420.10">
    <property type="entry name" value="Ribonuclease H-like superfamily/Ribonuclease H"/>
    <property type="match status" value="1"/>
</dbReference>
<comment type="caution">
    <text evidence="4">The sequence shown here is derived from an EMBL/GenBank/DDBJ whole genome shotgun (WGS) entry which is preliminary data.</text>
</comment>
<dbReference type="InterPro" id="IPR036397">
    <property type="entry name" value="RNaseH_sf"/>
</dbReference>
<dbReference type="PANTHER" id="PTHR11439:SF509">
    <property type="entry name" value="RNA-DIRECTED DNA POLYMERASE"/>
    <property type="match status" value="1"/>
</dbReference>
<gene>
    <name evidence="4" type="primary">GIP</name>
    <name evidence="4" type="ORF">AK812_SmicGene23737</name>
</gene>
<dbReference type="GO" id="GO:0015074">
    <property type="term" value="P:DNA integration"/>
    <property type="evidence" value="ECO:0007669"/>
    <property type="project" value="InterPro"/>
</dbReference>
<name>A0A1Q9DGN7_SYMMI</name>
<feature type="region of interest" description="Disordered" evidence="2">
    <location>
        <begin position="3085"/>
        <end position="3128"/>
    </location>
</feature>
<dbReference type="CDD" id="cd09272">
    <property type="entry name" value="RNase_HI_RT_Ty1"/>
    <property type="match status" value="1"/>
</dbReference>
<dbReference type="OrthoDB" id="422839at2759"/>
<feature type="region of interest" description="Disordered" evidence="2">
    <location>
        <begin position="3053"/>
        <end position="3072"/>
    </location>
</feature>
<feature type="coiled-coil region" evidence="1">
    <location>
        <begin position="1242"/>
        <end position="1269"/>
    </location>
</feature>
<evidence type="ECO:0000259" key="3">
    <source>
        <dbReference type="PROSITE" id="PS50994"/>
    </source>
</evidence>
<dbReference type="SUPFAM" id="SSF53098">
    <property type="entry name" value="Ribonuclease H-like"/>
    <property type="match status" value="1"/>
</dbReference>
<dbReference type="GO" id="GO:0003676">
    <property type="term" value="F:nucleic acid binding"/>
    <property type="evidence" value="ECO:0007669"/>
    <property type="project" value="InterPro"/>
</dbReference>
<accession>A0A1Q9DGN7</accession>
<evidence type="ECO:0000256" key="1">
    <source>
        <dbReference type="SAM" id="Coils"/>
    </source>
</evidence>
<dbReference type="PROSITE" id="PS50994">
    <property type="entry name" value="INTEGRASE"/>
    <property type="match status" value="1"/>
</dbReference>
<dbReference type="Pfam" id="PF07727">
    <property type="entry name" value="RVT_2"/>
    <property type="match status" value="1"/>
</dbReference>
<protein>
    <submittedName>
        <fullName evidence="4">Copia protein</fullName>
    </submittedName>
</protein>
<dbReference type="Proteomes" id="UP000186817">
    <property type="component" value="Unassembled WGS sequence"/>
</dbReference>
<evidence type="ECO:0000313" key="5">
    <source>
        <dbReference type="Proteomes" id="UP000186817"/>
    </source>
</evidence>
<feature type="region of interest" description="Disordered" evidence="2">
    <location>
        <begin position="2902"/>
        <end position="2921"/>
    </location>
</feature>
<feature type="compositionally biased region" description="Acidic residues" evidence="2">
    <location>
        <begin position="1689"/>
        <end position="1705"/>
    </location>
</feature>
<feature type="compositionally biased region" description="Basic and acidic residues" evidence="2">
    <location>
        <begin position="765"/>
        <end position="780"/>
    </location>
</feature>
<evidence type="ECO:0000256" key="2">
    <source>
        <dbReference type="SAM" id="MobiDB-lite"/>
    </source>
</evidence>
<evidence type="ECO:0000313" key="4">
    <source>
        <dbReference type="EMBL" id="OLP94260.1"/>
    </source>
</evidence>
<dbReference type="InterPro" id="IPR001584">
    <property type="entry name" value="Integrase_cat-core"/>
</dbReference>
<dbReference type="PANTHER" id="PTHR11439">
    <property type="entry name" value="GAG-POL-RELATED RETROTRANSPOSON"/>
    <property type="match status" value="1"/>
</dbReference>
<dbReference type="InterPro" id="IPR012337">
    <property type="entry name" value="RNaseH-like_sf"/>
</dbReference>
<feature type="domain" description="Integrase catalytic" evidence="3">
    <location>
        <begin position="1713"/>
        <end position="1881"/>
    </location>
</feature>
<feature type="region of interest" description="Disordered" evidence="2">
    <location>
        <begin position="750"/>
        <end position="796"/>
    </location>
</feature>
<proteinExistence type="predicted"/>
<feature type="region of interest" description="Disordered" evidence="2">
    <location>
        <begin position="1165"/>
        <end position="1184"/>
    </location>
</feature>
<feature type="compositionally biased region" description="Basic and acidic residues" evidence="2">
    <location>
        <begin position="1669"/>
        <end position="1682"/>
    </location>
</feature>
<reference evidence="4 5" key="1">
    <citation type="submission" date="2016-02" db="EMBL/GenBank/DDBJ databases">
        <title>Genome analysis of coral dinoflagellate symbionts highlights evolutionary adaptations to a symbiotic lifestyle.</title>
        <authorList>
            <person name="Aranda M."/>
            <person name="Li Y."/>
            <person name="Liew Y.J."/>
            <person name="Baumgarten S."/>
            <person name="Simakov O."/>
            <person name="Wilson M."/>
            <person name="Piel J."/>
            <person name="Ashoor H."/>
            <person name="Bougouffa S."/>
            <person name="Bajic V.B."/>
            <person name="Ryu T."/>
            <person name="Ravasi T."/>
            <person name="Bayer T."/>
            <person name="Micklem G."/>
            <person name="Kim H."/>
            <person name="Bhak J."/>
            <person name="Lajeunesse T.C."/>
            <person name="Voolstra C.R."/>
        </authorList>
    </citation>
    <scope>NUCLEOTIDE SEQUENCE [LARGE SCALE GENOMIC DNA]</scope>
    <source>
        <strain evidence="4 5">CCMP2467</strain>
    </source>
</reference>
<keyword evidence="1" id="KW-0175">Coiled coil</keyword>
<dbReference type="EMBL" id="LSRX01000550">
    <property type="protein sequence ID" value="OLP94260.1"/>
    <property type="molecule type" value="Genomic_DNA"/>
</dbReference>
<feature type="compositionally biased region" description="Polar residues" evidence="2">
    <location>
        <begin position="785"/>
        <end position="794"/>
    </location>
</feature>